<dbReference type="InterPro" id="IPR017439">
    <property type="entry name" value="Amidohydrolase"/>
</dbReference>
<dbReference type="GO" id="GO:0005737">
    <property type="term" value="C:cytoplasm"/>
    <property type="evidence" value="ECO:0007669"/>
    <property type="project" value="TreeGrafter"/>
</dbReference>
<dbReference type="InterPro" id="IPR036264">
    <property type="entry name" value="Bact_exopeptidase_dim_dom"/>
</dbReference>
<dbReference type="GO" id="GO:0071713">
    <property type="term" value="F:para-aminobenzoyl-glutamate hydrolase activity"/>
    <property type="evidence" value="ECO:0007669"/>
    <property type="project" value="TreeGrafter"/>
</dbReference>
<evidence type="ECO:0000256" key="2">
    <source>
        <dbReference type="PIRSR" id="PIRSR005962-1"/>
    </source>
</evidence>
<dbReference type="InterPro" id="IPR002933">
    <property type="entry name" value="Peptidase_M20"/>
</dbReference>
<evidence type="ECO:0000313" key="4">
    <source>
        <dbReference type="EMBL" id="AMD90930.1"/>
    </source>
</evidence>
<dbReference type="EMBL" id="CP014229">
    <property type="protein sequence ID" value="AMD90930.1"/>
    <property type="molecule type" value="Genomic_DNA"/>
</dbReference>
<organism evidence="4 5">
    <name type="scientific">Desulfovibrio fairfieldensis</name>
    <dbReference type="NCBI Taxonomy" id="44742"/>
    <lineage>
        <taxon>Bacteria</taxon>
        <taxon>Pseudomonadati</taxon>
        <taxon>Thermodesulfobacteriota</taxon>
        <taxon>Desulfovibrionia</taxon>
        <taxon>Desulfovibrionales</taxon>
        <taxon>Desulfovibrionaceae</taxon>
        <taxon>Desulfovibrio</taxon>
    </lineage>
</organism>
<name>A0A0X8JLE7_9BACT</name>
<dbReference type="KEGG" id="dfi:AXF13_12780"/>
<keyword evidence="1" id="KW-0378">Hydrolase</keyword>
<dbReference type="NCBIfam" id="TIGR01891">
    <property type="entry name" value="amidohydrolases"/>
    <property type="match status" value="1"/>
</dbReference>
<evidence type="ECO:0000313" key="5">
    <source>
        <dbReference type="Proteomes" id="UP000069241"/>
    </source>
</evidence>
<dbReference type="SUPFAM" id="SSF55031">
    <property type="entry name" value="Bacterial exopeptidase dimerisation domain"/>
    <property type="match status" value="1"/>
</dbReference>
<dbReference type="GO" id="GO:0046872">
    <property type="term" value="F:metal ion binding"/>
    <property type="evidence" value="ECO:0007669"/>
    <property type="project" value="UniProtKB-KW"/>
</dbReference>
<dbReference type="AlphaFoldDB" id="A0A0X8JLE7"/>
<protein>
    <submittedName>
        <fullName evidence="4">Peptidase M20</fullName>
    </submittedName>
</protein>
<feature type="binding site" evidence="2">
    <location>
        <position position="143"/>
    </location>
    <ligand>
        <name>Mn(2+)</name>
        <dbReference type="ChEBI" id="CHEBI:29035"/>
        <label>2</label>
    </ligand>
</feature>
<sequence length="443" mass="46607">MNRTDAELAAALITWRRELHRHPETGWTEFWTTAFAADVLHSLGYAPRVGREILNPDQRMGLPAPAVLERARQRAVQEGAAPRWLERMGPATGLVADLHPGREPDLVLRFDLDALEMPEADDAGHLPAREGFASRHPGLCHACGHDGHTALGLGLAALLRRDATRLACNVRLLFQPAEEGVRGASALIQQVLGARRFLAVHLGLGAPESGSLVTGLSGFLATTKFDARFTGHAAHAGLAPEAGRDALQGAAEALLALHALPDQTDQSGQEGQAKQKGRINVGLLAGGSARNIVPDQAVMACETRCVDREADNALLATASATLGRIARERELGLEITIQGRAGCANSDAELAQLLARTALELPPGPDGQPLFAAGKICSEGRMAASEDAATLMEAVQLGGGQAAYALLGADLAGGHHTPHFDFDESVLWPGALWLAAVCGRLCG</sequence>
<dbReference type="GO" id="GO:0016805">
    <property type="term" value="F:dipeptidase activity"/>
    <property type="evidence" value="ECO:0007669"/>
    <property type="project" value="TreeGrafter"/>
</dbReference>
<dbReference type="GO" id="GO:0046657">
    <property type="term" value="P:folic acid catabolic process"/>
    <property type="evidence" value="ECO:0007669"/>
    <property type="project" value="TreeGrafter"/>
</dbReference>
<dbReference type="InterPro" id="IPR011650">
    <property type="entry name" value="Peptidase_M20_dimer"/>
</dbReference>
<accession>A0A0X8JLE7</accession>
<gene>
    <name evidence="4" type="ORF">AXF13_12780</name>
</gene>
<feature type="domain" description="Peptidase M20 dimerisation" evidence="3">
    <location>
        <begin position="225"/>
        <end position="326"/>
    </location>
</feature>
<feature type="binding site" evidence="2">
    <location>
        <position position="179"/>
    </location>
    <ligand>
        <name>Mn(2+)</name>
        <dbReference type="ChEBI" id="CHEBI:29035"/>
        <label>2</label>
    </ligand>
</feature>
<dbReference type="PIRSF" id="PIRSF005962">
    <property type="entry name" value="Pept_M20D_amidohydro"/>
    <property type="match status" value="1"/>
</dbReference>
<dbReference type="Pfam" id="PF01546">
    <property type="entry name" value="Peptidase_M20"/>
    <property type="match status" value="1"/>
</dbReference>
<evidence type="ECO:0000259" key="3">
    <source>
        <dbReference type="Pfam" id="PF07687"/>
    </source>
</evidence>
<dbReference type="Gene3D" id="3.40.630.10">
    <property type="entry name" value="Zn peptidases"/>
    <property type="match status" value="2"/>
</dbReference>
<dbReference type="SUPFAM" id="SSF53187">
    <property type="entry name" value="Zn-dependent exopeptidases"/>
    <property type="match status" value="1"/>
</dbReference>
<evidence type="ECO:0000256" key="1">
    <source>
        <dbReference type="ARBA" id="ARBA00022801"/>
    </source>
</evidence>
<proteinExistence type="predicted"/>
<keyword evidence="2" id="KW-0479">Metal-binding</keyword>
<dbReference type="Proteomes" id="UP000069241">
    <property type="component" value="Chromosome"/>
</dbReference>
<feature type="binding site" evidence="2">
    <location>
        <position position="145"/>
    </location>
    <ligand>
        <name>Mn(2+)</name>
        <dbReference type="ChEBI" id="CHEBI:29035"/>
        <label>2</label>
    </ligand>
</feature>
<dbReference type="RefSeq" id="WP_062253819.1">
    <property type="nucleotide sequence ID" value="NZ_CP014229.1"/>
</dbReference>
<keyword evidence="5" id="KW-1185">Reference proteome</keyword>
<dbReference type="PANTHER" id="PTHR30575:SF3">
    <property type="entry name" value="PEPTIDASE M20 DIMERISATION DOMAIN-CONTAINING PROTEIN"/>
    <property type="match status" value="1"/>
</dbReference>
<dbReference type="InterPro" id="IPR052030">
    <property type="entry name" value="Peptidase_M20/M20A_hydrolases"/>
</dbReference>
<dbReference type="STRING" id="44742.AXF13_12780"/>
<dbReference type="Pfam" id="PF07687">
    <property type="entry name" value="M20_dimer"/>
    <property type="match status" value="1"/>
</dbReference>
<feature type="binding site" evidence="2">
    <location>
        <position position="201"/>
    </location>
    <ligand>
        <name>Mn(2+)</name>
        <dbReference type="ChEBI" id="CHEBI:29035"/>
        <label>2</label>
    </ligand>
</feature>
<comment type="cofactor">
    <cofactor evidence="2">
        <name>Mn(2+)</name>
        <dbReference type="ChEBI" id="CHEBI:29035"/>
    </cofactor>
    <text evidence="2">The Mn(2+) ion enhances activity.</text>
</comment>
<keyword evidence="2" id="KW-0464">Manganese</keyword>
<feature type="binding site" evidence="2">
    <location>
        <position position="416"/>
    </location>
    <ligand>
        <name>Mn(2+)</name>
        <dbReference type="ChEBI" id="CHEBI:29035"/>
        <label>2</label>
    </ligand>
</feature>
<dbReference type="PANTHER" id="PTHR30575">
    <property type="entry name" value="PEPTIDASE M20"/>
    <property type="match status" value="1"/>
</dbReference>
<reference evidence="5" key="1">
    <citation type="submission" date="2016-02" db="EMBL/GenBank/DDBJ databases">
        <authorList>
            <person name="Holder M.E."/>
            <person name="Ajami N.J."/>
            <person name="Petrosino J.F."/>
        </authorList>
    </citation>
    <scope>NUCLEOTIDE SEQUENCE [LARGE SCALE GENOMIC DNA]</scope>
    <source>
        <strain evidence="5">CCUG 45958</strain>
    </source>
</reference>